<dbReference type="GO" id="GO:0016887">
    <property type="term" value="F:ATP hydrolysis activity"/>
    <property type="evidence" value="ECO:0007669"/>
    <property type="project" value="InterPro"/>
</dbReference>
<dbReference type="PANTHER" id="PTHR40396">
    <property type="entry name" value="ATPASE-LIKE PROTEIN"/>
    <property type="match status" value="1"/>
</dbReference>
<dbReference type="Gene3D" id="3.40.50.300">
    <property type="entry name" value="P-loop containing nucleotide triphosphate hydrolases"/>
    <property type="match status" value="1"/>
</dbReference>
<reference evidence="2" key="1">
    <citation type="submission" date="2018-06" db="EMBL/GenBank/DDBJ databases">
        <authorList>
            <person name="Zhirakovskaya E."/>
        </authorList>
    </citation>
    <scope>NUCLEOTIDE SEQUENCE</scope>
</reference>
<protein>
    <submittedName>
        <fullName evidence="2">Abortive infection protein, putative</fullName>
    </submittedName>
</protein>
<feature type="domain" description="ATPase AAA-type core" evidence="1">
    <location>
        <begin position="48"/>
        <end position="372"/>
    </location>
</feature>
<dbReference type="SUPFAM" id="SSF52540">
    <property type="entry name" value="P-loop containing nucleoside triphosphate hydrolases"/>
    <property type="match status" value="1"/>
</dbReference>
<dbReference type="Pfam" id="PF13304">
    <property type="entry name" value="AAA_21"/>
    <property type="match status" value="1"/>
</dbReference>
<dbReference type="InterPro" id="IPR027417">
    <property type="entry name" value="P-loop_NTPase"/>
</dbReference>
<accession>A0A3B0WAH9</accession>
<organism evidence="2">
    <name type="scientific">hydrothermal vent metagenome</name>
    <dbReference type="NCBI Taxonomy" id="652676"/>
    <lineage>
        <taxon>unclassified sequences</taxon>
        <taxon>metagenomes</taxon>
        <taxon>ecological metagenomes</taxon>
    </lineage>
</organism>
<evidence type="ECO:0000259" key="1">
    <source>
        <dbReference type="Pfam" id="PF13304"/>
    </source>
</evidence>
<evidence type="ECO:0000313" key="2">
    <source>
        <dbReference type="EMBL" id="VAW49420.1"/>
    </source>
</evidence>
<gene>
    <name evidence="2" type="ORF">MNBD_GAMMA03-2144</name>
</gene>
<dbReference type="AlphaFoldDB" id="A0A3B0WAH9"/>
<dbReference type="PANTHER" id="PTHR40396:SF1">
    <property type="entry name" value="ATPASE AAA-TYPE CORE DOMAIN-CONTAINING PROTEIN"/>
    <property type="match status" value="1"/>
</dbReference>
<sequence>MLLQFSVDNFLSIKDKVVFSMNETEKSEKNTLEVTKSGRKDFRLLNSAVLYGANGSGKSNLLKAMARMRSIVLNEEKVMLSTDSLAHNPFLLSTETQNASTTFEIVFFINENKIRYGFDFDEKNIYAEWLFVDKAGKEARFFIRDDEDSYVNPRFKEGYVFFDKKSKNINIPKNQLFLWKCDQNSSDLASSILNWFQNFNMIDGMAHHSFIDYTLSKMKDPLFSKNMSKLIKEADIGINSIELHEKELPFERLPEEVRQIISSQLKGVEAGGAMIEQAIMTTHTVYDEQDAKVGEAEFNLDRQESKGTVKYFRMLGPVLDTLKKGNILMVDELDSSLHPLLSSKLIEMFQNPDVNVNGAQLIFATHDTNLLNSGLFEREQVWFSEKNEFGSTKIYSLSEIKGVRKTDAFGKQYLMGKYGAIPYLGSFEF</sequence>
<name>A0A3B0WAH9_9ZZZZ</name>
<dbReference type="GO" id="GO:0005524">
    <property type="term" value="F:ATP binding"/>
    <property type="evidence" value="ECO:0007669"/>
    <property type="project" value="InterPro"/>
</dbReference>
<dbReference type="EMBL" id="UOFC01000281">
    <property type="protein sequence ID" value="VAW49420.1"/>
    <property type="molecule type" value="Genomic_DNA"/>
</dbReference>
<proteinExistence type="predicted"/>
<dbReference type="InterPro" id="IPR003959">
    <property type="entry name" value="ATPase_AAA_core"/>
</dbReference>